<dbReference type="PRINTS" id="PR01270">
    <property type="entry name" value="HDASUPER"/>
</dbReference>
<dbReference type="Pfam" id="PF00850">
    <property type="entry name" value="Hist_deacetyl"/>
    <property type="match status" value="1"/>
</dbReference>
<dbReference type="InterPro" id="IPR000286">
    <property type="entry name" value="HDACs"/>
</dbReference>
<dbReference type="SUPFAM" id="SSF52768">
    <property type="entry name" value="Arginase/deacetylase"/>
    <property type="match status" value="1"/>
</dbReference>
<dbReference type="EMBL" id="RRCF01000001">
    <property type="protein sequence ID" value="RRJ22702.1"/>
    <property type="molecule type" value="Genomic_DNA"/>
</dbReference>
<reference evidence="3 4" key="1">
    <citation type="submission" date="2018-11" db="EMBL/GenBank/DDBJ databases">
        <title>Draft genome analysis of Rheinheimera mesophila isolated from an industrial waste site.</title>
        <authorList>
            <person name="Yu Q."/>
            <person name="Qi Y."/>
            <person name="Zhang H."/>
            <person name="Lu Y."/>
            <person name="Pu J."/>
        </authorList>
    </citation>
    <scope>NUCLEOTIDE SEQUENCE [LARGE SCALE GENOMIC DNA]</scope>
    <source>
        <strain evidence="3 4">IITR13</strain>
    </source>
</reference>
<dbReference type="InterPro" id="IPR023801">
    <property type="entry name" value="His_deacetylse_dom"/>
</dbReference>
<dbReference type="GO" id="GO:0004407">
    <property type="term" value="F:histone deacetylase activity"/>
    <property type="evidence" value="ECO:0007669"/>
    <property type="project" value="TreeGrafter"/>
</dbReference>
<evidence type="ECO:0000313" key="3">
    <source>
        <dbReference type="EMBL" id="RRJ22702.1"/>
    </source>
</evidence>
<proteinExistence type="inferred from homology"/>
<feature type="domain" description="Histone deacetylase" evidence="2">
    <location>
        <begin position="20"/>
        <end position="302"/>
    </location>
</feature>
<comment type="caution">
    <text evidence="3">The sequence shown here is derived from an EMBL/GenBank/DDBJ whole genome shotgun (WGS) entry which is preliminary data.</text>
</comment>
<keyword evidence="4" id="KW-1185">Reference proteome</keyword>
<dbReference type="Proteomes" id="UP000276260">
    <property type="component" value="Unassembled WGS sequence"/>
</dbReference>
<dbReference type="GO" id="GO:0040029">
    <property type="term" value="P:epigenetic regulation of gene expression"/>
    <property type="evidence" value="ECO:0007669"/>
    <property type="project" value="TreeGrafter"/>
</dbReference>
<dbReference type="RefSeq" id="WP_046520077.1">
    <property type="nucleotide sequence ID" value="NZ_LAVS01000024.1"/>
</dbReference>
<protein>
    <submittedName>
        <fullName evidence="3">Histone deacetylase family protein</fullName>
    </submittedName>
</protein>
<dbReference type="PANTHER" id="PTHR10625:SF10">
    <property type="entry name" value="HISTONE DEACETYLASE HDAC1"/>
    <property type="match status" value="1"/>
</dbReference>
<sequence length="305" mass="33910">MSVVIFSHGRCLSYDVGQDHPEAASRIHAVQDQLLSSGLDYVVQQRDATPASLEQLYLAHDPAYVDHVFAAVPDTGHIWLDDDTQANAKSLNAALYSAGAGINAVDWVMQQQGAQAFCLVRPPGHHAQYKAAKGFCIFNNIAIAAAYAMQQYGLQRVLIVDFDVHHGNGTEDIFQHEPRVKFFSSFQHPFYPYTDPVSHTPSIVKMPLAAGTTGAVYQQRFTQEWLPLMQEFQPELVLVSAGFDAHIEDDMGQMKLTELDYLWLGQQLKQIADQHCHGRLVSMLEGGYEHSPLARSVVAYLKGQI</sequence>
<comment type="similarity">
    <text evidence="1">Belongs to the histone deacetylase family.</text>
</comment>
<dbReference type="OrthoDB" id="9808367at2"/>
<dbReference type="InterPro" id="IPR023696">
    <property type="entry name" value="Ureohydrolase_dom_sf"/>
</dbReference>
<dbReference type="Gene3D" id="3.40.800.20">
    <property type="entry name" value="Histone deacetylase domain"/>
    <property type="match status" value="1"/>
</dbReference>
<accession>A0A3P3QN74</accession>
<evidence type="ECO:0000259" key="2">
    <source>
        <dbReference type="Pfam" id="PF00850"/>
    </source>
</evidence>
<evidence type="ECO:0000256" key="1">
    <source>
        <dbReference type="ARBA" id="ARBA00005947"/>
    </source>
</evidence>
<dbReference type="PANTHER" id="PTHR10625">
    <property type="entry name" value="HISTONE DEACETYLASE HDAC1-RELATED"/>
    <property type="match status" value="1"/>
</dbReference>
<dbReference type="InterPro" id="IPR037138">
    <property type="entry name" value="His_deacetylse_dom_sf"/>
</dbReference>
<evidence type="ECO:0000313" key="4">
    <source>
        <dbReference type="Proteomes" id="UP000276260"/>
    </source>
</evidence>
<organism evidence="3 4">
    <name type="scientific">Rheinheimera mesophila</name>
    <dbReference type="NCBI Taxonomy" id="1547515"/>
    <lineage>
        <taxon>Bacteria</taxon>
        <taxon>Pseudomonadati</taxon>
        <taxon>Pseudomonadota</taxon>
        <taxon>Gammaproteobacteria</taxon>
        <taxon>Chromatiales</taxon>
        <taxon>Chromatiaceae</taxon>
        <taxon>Rheinheimera</taxon>
    </lineage>
</organism>
<gene>
    <name evidence="3" type="ORF">EIK76_01035</name>
</gene>
<dbReference type="CDD" id="cd11599">
    <property type="entry name" value="HDAC_classII_2"/>
    <property type="match status" value="1"/>
</dbReference>
<name>A0A3P3QN74_9GAMM</name>
<dbReference type="AlphaFoldDB" id="A0A3P3QN74"/>